<dbReference type="Proteomes" id="UP000464658">
    <property type="component" value="Chromosome"/>
</dbReference>
<sequence length="84" mass="9106">MPYQGVEGGSAVINHETHQIVALAGGKNYKKFDFNYAYQAQRQPGSAIKPLLDYAPYIDQTGATASSTISAGKFLQQRILSAEL</sequence>
<protein>
    <recommendedName>
        <fullName evidence="9">peptidoglycan glycosyltransferase</fullName>
        <ecNumber evidence="9">2.4.99.28</ecNumber>
    </recommendedName>
</protein>
<reference evidence="12 13" key="1">
    <citation type="submission" date="2019-12" db="EMBL/GenBank/DDBJ databases">
        <title>Full genome sequence of a Bacillus safensis strain isolated from commercially available natto in Indonesia.</title>
        <authorList>
            <person name="Yoshida M."/>
            <person name="Uomi M."/>
            <person name="Waturangi D."/>
            <person name="Ekaputri J.J."/>
            <person name="Setiamarga D.H.E."/>
        </authorList>
    </citation>
    <scope>NUCLEOTIDE SEQUENCE [LARGE SCALE GENOMIC DNA]</scope>
    <source>
        <strain evidence="12 13">IDN1</strain>
    </source>
</reference>
<keyword evidence="8" id="KW-0961">Cell wall biogenesis/degradation</keyword>
<evidence type="ECO:0000256" key="1">
    <source>
        <dbReference type="ARBA" id="ARBA00004370"/>
    </source>
</evidence>
<evidence type="ECO:0000256" key="7">
    <source>
        <dbReference type="ARBA" id="ARBA00023136"/>
    </source>
</evidence>
<dbReference type="EC" id="2.4.99.28" evidence="9"/>
<keyword evidence="2" id="KW-1003">Cell membrane</keyword>
<evidence type="ECO:0000256" key="3">
    <source>
        <dbReference type="ARBA" id="ARBA00022676"/>
    </source>
</evidence>
<dbReference type="GO" id="GO:0008658">
    <property type="term" value="F:penicillin binding"/>
    <property type="evidence" value="ECO:0007669"/>
    <property type="project" value="InterPro"/>
</dbReference>
<dbReference type="SUPFAM" id="SSF56601">
    <property type="entry name" value="beta-lactamase/transpeptidase-like"/>
    <property type="match status" value="1"/>
</dbReference>
<gene>
    <name evidence="12" type="ORF">BsIDN1_55690</name>
</gene>
<dbReference type="GO" id="GO:0030288">
    <property type="term" value="C:outer membrane-bounded periplasmic space"/>
    <property type="evidence" value="ECO:0007669"/>
    <property type="project" value="TreeGrafter"/>
</dbReference>
<name>A0A5S9MG63_BACIA</name>
<dbReference type="Pfam" id="PF00905">
    <property type="entry name" value="Transpeptidase"/>
    <property type="match status" value="1"/>
</dbReference>
<evidence type="ECO:0000256" key="6">
    <source>
        <dbReference type="ARBA" id="ARBA00022984"/>
    </source>
</evidence>
<comment type="subcellular location">
    <subcellularLocation>
        <location evidence="1">Membrane</location>
    </subcellularLocation>
</comment>
<accession>A0A5S9MG63</accession>
<dbReference type="GO" id="GO:0009252">
    <property type="term" value="P:peptidoglycan biosynthetic process"/>
    <property type="evidence" value="ECO:0007669"/>
    <property type="project" value="UniProtKB-KW"/>
</dbReference>
<evidence type="ECO:0000259" key="11">
    <source>
        <dbReference type="Pfam" id="PF00905"/>
    </source>
</evidence>
<organism evidence="12 13">
    <name type="scientific">Bacillus safensis</name>
    <dbReference type="NCBI Taxonomy" id="561879"/>
    <lineage>
        <taxon>Bacteria</taxon>
        <taxon>Bacillati</taxon>
        <taxon>Bacillota</taxon>
        <taxon>Bacilli</taxon>
        <taxon>Bacillales</taxon>
        <taxon>Bacillaceae</taxon>
        <taxon>Bacillus</taxon>
    </lineage>
</organism>
<dbReference type="Gene3D" id="3.40.710.10">
    <property type="entry name" value="DD-peptidase/beta-lactamase superfamily"/>
    <property type="match status" value="1"/>
</dbReference>
<keyword evidence="3" id="KW-0328">Glycosyltransferase</keyword>
<comment type="catalytic activity">
    <reaction evidence="10">
        <text>[GlcNAc-(1-&gt;4)-Mur2Ac(oyl-L-Ala-gamma-D-Glu-L-Lys-D-Ala-D-Ala)](n)-di-trans,octa-cis-undecaprenyl diphosphate + beta-D-GlcNAc-(1-&gt;4)-Mur2Ac(oyl-L-Ala-gamma-D-Glu-L-Lys-D-Ala-D-Ala)-di-trans,octa-cis-undecaprenyl diphosphate = [GlcNAc-(1-&gt;4)-Mur2Ac(oyl-L-Ala-gamma-D-Glu-L-Lys-D-Ala-D-Ala)](n+1)-di-trans,octa-cis-undecaprenyl diphosphate + di-trans,octa-cis-undecaprenyl diphosphate + H(+)</text>
        <dbReference type="Rhea" id="RHEA:23708"/>
        <dbReference type="Rhea" id="RHEA-COMP:9602"/>
        <dbReference type="Rhea" id="RHEA-COMP:9603"/>
        <dbReference type="ChEBI" id="CHEBI:15378"/>
        <dbReference type="ChEBI" id="CHEBI:58405"/>
        <dbReference type="ChEBI" id="CHEBI:60033"/>
        <dbReference type="ChEBI" id="CHEBI:78435"/>
        <dbReference type="EC" id="2.4.99.28"/>
    </reaction>
</comment>
<evidence type="ECO:0000256" key="9">
    <source>
        <dbReference type="ARBA" id="ARBA00044770"/>
    </source>
</evidence>
<keyword evidence="5" id="KW-0133">Cell shape</keyword>
<dbReference type="PANTHER" id="PTHR32282">
    <property type="entry name" value="BINDING PROTEIN TRANSPEPTIDASE, PUTATIVE-RELATED"/>
    <property type="match status" value="1"/>
</dbReference>
<dbReference type="AlphaFoldDB" id="A0A5S9MG63"/>
<dbReference type="GO" id="GO:0008955">
    <property type="term" value="F:peptidoglycan glycosyltransferase activity"/>
    <property type="evidence" value="ECO:0007669"/>
    <property type="project" value="UniProtKB-EC"/>
</dbReference>
<proteinExistence type="predicted"/>
<dbReference type="InterPro" id="IPR001460">
    <property type="entry name" value="PCN-bd_Tpept"/>
</dbReference>
<evidence type="ECO:0000256" key="10">
    <source>
        <dbReference type="ARBA" id="ARBA00049902"/>
    </source>
</evidence>
<keyword evidence="7" id="KW-0472">Membrane</keyword>
<evidence type="ECO:0000313" key="12">
    <source>
        <dbReference type="EMBL" id="BBP91951.1"/>
    </source>
</evidence>
<dbReference type="EMBL" id="AP021906">
    <property type="protein sequence ID" value="BBP91951.1"/>
    <property type="molecule type" value="Genomic_DNA"/>
</dbReference>
<dbReference type="GO" id="GO:0008360">
    <property type="term" value="P:regulation of cell shape"/>
    <property type="evidence" value="ECO:0007669"/>
    <property type="project" value="UniProtKB-KW"/>
</dbReference>
<evidence type="ECO:0000256" key="8">
    <source>
        <dbReference type="ARBA" id="ARBA00023316"/>
    </source>
</evidence>
<dbReference type="GO" id="GO:0016020">
    <property type="term" value="C:membrane"/>
    <property type="evidence" value="ECO:0007669"/>
    <property type="project" value="UniProtKB-SubCell"/>
</dbReference>
<dbReference type="InterPro" id="IPR012338">
    <property type="entry name" value="Beta-lactam/transpept-like"/>
</dbReference>
<evidence type="ECO:0000313" key="13">
    <source>
        <dbReference type="Proteomes" id="UP000464658"/>
    </source>
</evidence>
<dbReference type="PANTHER" id="PTHR32282:SF11">
    <property type="entry name" value="PENICILLIN-BINDING PROTEIN 1B"/>
    <property type="match status" value="1"/>
</dbReference>
<feature type="domain" description="Penicillin-binding protein transpeptidase" evidence="11">
    <location>
        <begin position="11"/>
        <end position="68"/>
    </location>
</feature>
<evidence type="ECO:0000256" key="4">
    <source>
        <dbReference type="ARBA" id="ARBA00022679"/>
    </source>
</evidence>
<keyword evidence="4" id="KW-0808">Transferase</keyword>
<evidence type="ECO:0000256" key="5">
    <source>
        <dbReference type="ARBA" id="ARBA00022960"/>
    </source>
</evidence>
<evidence type="ECO:0000256" key="2">
    <source>
        <dbReference type="ARBA" id="ARBA00022475"/>
    </source>
</evidence>
<dbReference type="InterPro" id="IPR050396">
    <property type="entry name" value="Glycosyltr_51/Transpeptidase"/>
</dbReference>
<keyword evidence="6" id="KW-0573">Peptidoglycan synthesis</keyword>
<dbReference type="GO" id="GO:0071555">
    <property type="term" value="P:cell wall organization"/>
    <property type="evidence" value="ECO:0007669"/>
    <property type="project" value="UniProtKB-KW"/>
</dbReference>